<accession>A0A0L7T6Q6</accession>
<dbReference type="Gene3D" id="3.20.20.450">
    <property type="entry name" value="EAL domain"/>
    <property type="match status" value="1"/>
</dbReference>
<dbReference type="Proteomes" id="UP000036851">
    <property type="component" value="Unassembled WGS sequence"/>
</dbReference>
<evidence type="ECO:0000259" key="11">
    <source>
        <dbReference type="PROSITE" id="PS50883"/>
    </source>
</evidence>
<comment type="caution">
    <text evidence="13">The sequence shown here is derived from an EMBL/GenBank/DDBJ whole genome shotgun (WGS) entry which is preliminary data.</text>
</comment>
<proteinExistence type="predicted"/>
<feature type="transmembrane region" description="Helical" evidence="10">
    <location>
        <begin position="232"/>
        <end position="255"/>
    </location>
</feature>
<evidence type="ECO:0000256" key="6">
    <source>
        <dbReference type="ARBA" id="ARBA00022801"/>
    </source>
</evidence>
<keyword evidence="7 10" id="KW-1133">Transmembrane helix</keyword>
<evidence type="ECO:0000313" key="13">
    <source>
        <dbReference type="EMBL" id="KOC91035.1"/>
    </source>
</evidence>
<keyword evidence="8 10" id="KW-0472">Membrane</keyword>
<sequence>MRKKRERSWLVLLAAGLLPLILGILFTFIAAQRTEQRQLETTAEVVLNHAENLSDHAWDMVRQLEKYDPRACGYIGKDIQRIGSVTAYFRSVGLTKNNDVLCSSAYGQHPGTIEGMIRMPLPTPIPDRWIQSVAGTAGAPQRPAVLFFRQQPMGYGAFALVDGQYLLDFMHALGMPRAYQVSIQFNHGYRIETGHIAAENHLLFNSLVYRTTSARYPVTISIISPPSEALKAWRQVFLTFLPMAAILSLLFMALVSNWLKRRLSYHDELRRGIANNEFSVNYQPVYDISSVSCAGAEALLRWQRRDGEWVRPDVFIAAAEAESMIIPLTQHLLELIAADVKQWDVPPGFHLAINVAAEHLQHPCFVSDIRQFATTVAEKSLVIILELTERSLISEGQEVAEKLSLLRREGIEIAIDDFGTGNCSLSYLQTFELDYLKIDRGFINAIESVDGETPVLDAIINLSHKLALQVLGEGVETPMQLEYLKNHGVMFIQGYLYARPMSSEALAHWLTNEGRLPLVSGLSDDASAPL</sequence>
<comment type="subcellular location">
    <subcellularLocation>
        <location evidence="1">Cell membrane</location>
        <topology evidence="1">Multi-pass membrane protein</topology>
    </subcellularLocation>
</comment>
<dbReference type="Pfam" id="PF00563">
    <property type="entry name" value="EAL"/>
    <property type="match status" value="1"/>
</dbReference>
<dbReference type="EMBL" id="JRXE01000007">
    <property type="protein sequence ID" value="KOC91035.1"/>
    <property type="molecule type" value="Genomic_DNA"/>
</dbReference>
<dbReference type="SMART" id="SM00052">
    <property type="entry name" value="EAL"/>
    <property type="match status" value="1"/>
</dbReference>
<evidence type="ECO:0000256" key="5">
    <source>
        <dbReference type="ARBA" id="ARBA00022692"/>
    </source>
</evidence>
<dbReference type="GO" id="GO:0071111">
    <property type="term" value="F:cyclic-guanylate-specific phosphodiesterase activity"/>
    <property type="evidence" value="ECO:0007669"/>
    <property type="project" value="UniProtKB-EC"/>
</dbReference>
<evidence type="ECO:0000313" key="12">
    <source>
        <dbReference type="EMBL" id="KOC89104.1"/>
    </source>
</evidence>
<feature type="domain" description="EAL" evidence="11">
    <location>
        <begin position="262"/>
        <end position="514"/>
    </location>
</feature>
<evidence type="ECO:0000256" key="7">
    <source>
        <dbReference type="ARBA" id="ARBA00022989"/>
    </source>
</evidence>
<dbReference type="Pfam" id="PF12792">
    <property type="entry name" value="CSS-motif"/>
    <property type="match status" value="1"/>
</dbReference>
<comment type="catalytic activity">
    <reaction evidence="9">
        <text>3',3'-c-di-GMP + H2O = 5'-phosphoguanylyl(3'-&gt;5')guanosine + H(+)</text>
        <dbReference type="Rhea" id="RHEA:24902"/>
        <dbReference type="ChEBI" id="CHEBI:15377"/>
        <dbReference type="ChEBI" id="CHEBI:15378"/>
        <dbReference type="ChEBI" id="CHEBI:58754"/>
        <dbReference type="ChEBI" id="CHEBI:58805"/>
        <dbReference type="EC" id="3.1.4.52"/>
    </reaction>
</comment>
<dbReference type="EC" id="3.1.4.52" evidence="2"/>
<dbReference type="PANTHER" id="PTHR33121">
    <property type="entry name" value="CYCLIC DI-GMP PHOSPHODIESTERASE PDEF"/>
    <property type="match status" value="1"/>
</dbReference>
<dbReference type="AlphaFoldDB" id="A0A0L7T6Q6"/>
<dbReference type="InterPro" id="IPR050706">
    <property type="entry name" value="Cyclic-di-GMP_PDE-like"/>
</dbReference>
<evidence type="ECO:0000256" key="4">
    <source>
        <dbReference type="ARBA" id="ARBA00022636"/>
    </source>
</evidence>
<evidence type="ECO:0000256" key="9">
    <source>
        <dbReference type="ARBA" id="ARBA00034290"/>
    </source>
</evidence>
<gene>
    <name evidence="13" type="ORF">NG42_06185</name>
    <name evidence="12" type="ORF">NG43_19290</name>
</gene>
<organism evidence="13 15">
    <name type="scientific">Winslowiella iniecta</name>
    <dbReference type="NCBI Taxonomy" id="1560201"/>
    <lineage>
        <taxon>Bacteria</taxon>
        <taxon>Pseudomonadati</taxon>
        <taxon>Pseudomonadota</taxon>
        <taxon>Gammaproteobacteria</taxon>
        <taxon>Enterobacterales</taxon>
        <taxon>Erwiniaceae</taxon>
        <taxon>Winslowiella</taxon>
    </lineage>
</organism>
<dbReference type="STRING" id="1560201.NG42_06185"/>
<reference evidence="14 15" key="1">
    <citation type="journal article" date="2015" name="Int. J. Syst. Evol. Microbiol.">
        <title>Erwinia iniecta sp. nov., isolated from Russian wheat aphids (Diuraphis noxia).</title>
        <authorList>
            <person name="Campillo T."/>
            <person name="Luna E."/>
            <person name="Portier P."/>
            <person name="Fischer-Le Saux M."/>
            <person name="Lapitan N."/>
            <person name="Tisserat N.A."/>
            <person name="Leach J.E."/>
        </authorList>
    </citation>
    <scope>NUCLEOTIDE SEQUENCE [LARGE SCALE GENOMIC DNA]</scope>
    <source>
        <strain evidence="13 15">B120</strain>
        <strain evidence="12 14">B149</strain>
    </source>
</reference>
<dbReference type="CDD" id="cd01948">
    <property type="entry name" value="EAL"/>
    <property type="match status" value="1"/>
</dbReference>
<keyword evidence="5 10" id="KW-0812">Transmembrane</keyword>
<keyword evidence="3" id="KW-1003">Cell membrane</keyword>
<dbReference type="PATRIC" id="fig|1560201.3.peg.1317"/>
<dbReference type="InterPro" id="IPR024744">
    <property type="entry name" value="CSS-motif_dom"/>
</dbReference>
<name>A0A0L7T6Q6_9GAMM</name>
<evidence type="ECO:0000256" key="1">
    <source>
        <dbReference type="ARBA" id="ARBA00004651"/>
    </source>
</evidence>
<protein>
    <recommendedName>
        <fullName evidence="2">cyclic-guanylate-specific phosphodiesterase</fullName>
        <ecNumber evidence="2">3.1.4.52</ecNumber>
    </recommendedName>
</protein>
<keyword evidence="15" id="KW-1185">Reference proteome</keyword>
<dbReference type="RefSeq" id="WP_052898404.1">
    <property type="nucleotide sequence ID" value="NZ_JRXE01000007.1"/>
</dbReference>
<dbReference type="GO" id="GO:0005886">
    <property type="term" value="C:plasma membrane"/>
    <property type="evidence" value="ECO:0007669"/>
    <property type="project" value="UniProtKB-SubCell"/>
</dbReference>
<evidence type="ECO:0000256" key="8">
    <source>
        <dbReference type="ARBA" id="ARBA00023136"/>
    </source>
</evidence>
<keyword evidence="6" id="KW-0378">Hydrolase</keyword>
<evidence type="ECO:0000256" key="3">
    <source>
        <dbReference type="ARBA" id="ARBA00022475"/>
    </source>
</evidence>
<dbReference type="InterPro" id="IPR001633">
    <property type="entry name" value="EAL_dom"/>
</dbReference>
<evidence type="ECO:0000256" key="10">
    <source>
        <dbReference type="SAM" id="Phobius"/>
    </source>
</evidence>
<dbReference type="SUPFAM" id="SSF141868">
    <property type="entry name" value="EAL domain-like"/>
    <property type="match status" value="1"/>
</dbReference>
<evidence type="ECO:0000313" key="14">
    <source>
        <dbReference type="Proteomes" id="UP000036851"/>
    </source>
</evidence>
<dbReference type="Proteomes" id="UP000037088">
    <property type="component" value="Unassembled WGS sequence"/>
</dbReference>
<dbReference type="EMBL" id="JRXF01000039">
    <property type="protein sequence ID" value="KOC89104.1"/>
    <property type="molecule type" value="Genomic_DNA"/>
</dbReference>
<evidence type="ECO:0000256" key="2">
    <source>
        <dbReference type="ARBA" id="ARBA00012282"/>
    </source>
</evidence>
<dbReference type="PROSITE" id="PS50883">
    <property type="entry name" value="EAL"/>
    <property type="match status" value="1"/>
</dbReference>
<keyword evidence="4" id="KW-0973">c-di-GMP</keyword>
<evidence type="ECO:0000313" key="15">
    <source>
        <dbReference type="Proteomes" id="UP000037088"/>
    </source>
</evidence>
<dbReference type="PANTHER" id="PTHR33121:SF81">
    <property type="entry name" value="CYCLIC DI-GMP PHOSPHODIESTERASE PDEB-RELATED"/>
    <property type="match status" value="1"/>
</dbReference>
<dbReference type="InterPro" id="IPR035919">
    <property type="entry name" value="EAL_sf"/>
</dbReference>